<keyword evidence="2" id="KW-0238">DNA-binding</keyword>
<dbReference type="RefSeq" id="WP_100786867.1">
    <property type="nucleotide sequence ID" value="NZ_NPDU01000010.1"/>
</dbReference>
<dbReference type="InterPro" id="IPR018490">
    <property type="entry name" value="cNMP-bd_dom_sf"/>
</dbReference>
<feature type="region of interest" description="Disordered" evidence="4">
    <location>
        <begin position="219"/>
        <end position="253"/>
    </location>
</feature>
<keyword evidence="1" id="KW-0805">Transcription regulation</keyword>
<comment type="caution">
    <text evidence="6">The sequence shown here is derived from an EMBL/GenBank/DDBJ whole genome shotgun (WGS) entry which is preliminary data.</text>
</comment>
<organism evidence="6 9">
    <name type="scientific">Leptospira adleri</name>
    <dbReference type="NCBI Taxonomy" id="2023186"/>
    <lineage>
        <taxon>Bacteria</taxon>
        <taxon>Pseudomonadati</taxon>
        <taxon>Spirochaetota</taxon>
        <taxon>Spirochaetia</taxon>
        <taxon>Leptospirales</taxon>
        <taxon>Leptospiraceae</taxon>
        <taxon>Leptospira</taxon>
    </lineage>
</organism>
<evidence type="ECO:0000313" key="6">
    <source>
        <dbReference type="EMBL" id="PJZ52051.1"/>
    </source>
</evidence>
<dbReference type="Gene3D" id="2.60.120.10">
    <property type="entry name" value="Jelly Rolls"/>
    <property type="match status" value="1"/>
</dbReference>
<evidence type="ECO:0000256" key="3">
    <source>
        <dbReference type="ARBA" id="ARBA00023163"/>
    </source>
</evidence>
<evidence type="ECO:0000313" key="7">
    <source>
        <dbReference type="EMBL" id="PJZ62913.1"/>
    </source>
</evidence>
<dbReference type="PRINTS" id="PR00034">
    <property type="entry name" value="HTHCRP"/>
</dbReference>
<dbReference type="Proteomes" id="UP000232149">
    <property type="component" value="Unassembled WGS sequence"/>
</dbReference>
<dbReference type="Proteomes" id="UP000232188">
    <property type="component" value="Unassembled WGS sequence"/>
</dbReference>
<dbReference type="Gene3D" id="1.10.10.10">
    <property type="entry name" value="Winged helix-like DNA-binding domain superfamily/Winged helix DNA-binding domain"/>
    <property type="match status" value="1"/>
</dbReference>
<dbReference type="Pfam" id="PF00027">
    <property type="entry name" value="cNMP_binding"/>
    <property type="match status" value="1"/>
</dbReference>
<proteinExistence type="predicted"/>
<dbReference type="Pfam" id="PF13545">
    <property type="entry name" value="HTH_Crp_2"/>
    <property type="match status" value="1"/>
</dbReference>
<dbReference type="InterPro" id="IPR036388">
    <property type="entry name" value="WH-like_DNA-bd_sf"/>
</dbReference>
<dbReference type="PROSITE" id="PS51063">
    <property type="entry name" value="HTH_CRP_2"/>
    <property type="match status" value="1"/>
</dbReference>
<feature type="domain" description="HTH crp-type" evidence="5">
    <location>
        <begin position="152"/>
        <end position="218"/>
    </location>
</feature>
<evidence type="ECO:0000313" key="8">
    <source>
        <dbReference type="Proteomes" id="UP000232149"/>
    </source>
</evidence>
<evidence type="ECO:0000256" key="2">
    <source>
        <dbReference type="ARBA" id="ARBA00023125"/>
    </source>
</evidence>
<accession>A0A2M9YKI5</accession>
<gene>
    <name evidence="7" type="ORF">CH376_05330</name>
    <name evidence="6" type="ORF">CH380_16550</name>
</gene>
<feature type="compositionally biased region" description="Polar residues" evidence="4">
    <location>
        <begin position="227"/>
        <end position="253"/>
    </location>
</feature>
<dbReference type="SUPFAM" id="SSF46785">
    <property type="entry name" value="Winged helix' DNA-binding domain"/>
    <property type="match status" value="1"/>
</dbReference>
<dbReference type="GO" id="GO:0006355">
    <property type="term" value="P:regulation of DNA-templated transcription"/>
    <property type="evidence" value="ECO:0007669"/>
    <property type="project" value="InterPro"/>
</dbReference>
<dbReference type="InterPro" id="IPR014710">
    <property type="entry name" value="RmlC-like_jellyroll"/>
</dbReference>
<keyword evidence="3" id="KW-0804">Transcription</keyword>
<dbReference type="GO" id="GO:0003677">
    <property type="term" value="F:DNA binding"/>
    <property type="evidence" value="ECO:0007669"/>
    <property type="project" value="UniProtKB-KW"/>
</dbReference>
<evidence type="ECO:0000256" key="4">
    <source>
        <dbReference type="SAM" id="MobiDB-lite"/>
    </source>
</evidence>
<dbReference type="InterPro" id="IPR000595">
    <property type="entry name" value="cNMP-bd_dom"/>
</dbReference>
<keyword evidence="8" id="KW-1185">Reference proteome</keyword>
<protein>
    <recommendedName>
        <fullName evidence="5">HTH crp-type domain-containing protein</fullName>
    </recommendedName>
</protein>
<name>A0A2M9YKI5_9LEPT</name>
<dbReference type="AlphaFoldDB" id="A0A2M9YKI5"/>
<dbReference type="EMBL" id="NPDU01000010">
    <property type="protein sequence ID" value="PJZ62913.1"/>
    <property type="molecule type" value="Genomic_DNA"/>
</dbReference>
<evidence type="ECO:0000256" key="1">
    <source>
        <dbReference type="ARBA" id="ARBA00023015"/>
    </source>
</evidence>
<dbReference type="EMBL" id="NPDV01000016">
    <property type="protein sequence ID" value="PJZ52051.1"/>
    <property type="molecule type" value="Genomic_DNA"/>
</dbReference>
<evidence type="ECO:0000313" key="9">
    <source>
        <dbReference type="Proteomes" id="UP000232188"/>
    </source>
</evidence>
<dbReference type="InterPro" id="IPR012318">
    <property type="entry name" value="HTH_CRP"/>
</dbReference>
<reference evidence="8 9" key="1">
    <citation type="submission" date="2017-07" db="EMBL/GenBank/DDBJ databases">
        <title>Leptospira spp. isolated from tropical soils.</title>
        <authorList>
            <person name="Thibeaux R."/>
            <person name="Iraola G."/>
            <person name="Ferres I."/>
            <person name="Bierque E."/>
            <person name="Girault D."/>
            <person name="Soupe-Gilbert M.-E."/>
            <person name="Picardeau M."/>
            <person name="Goarant C."/>
        </authorList>
    </citation>
    <scope>NUCLEOTIDE SEQUENCE [LARGE SCALE GENOMIC DNA]</scope>
    <source>
        <strain evidence="6 9">FH2-B-C1</strain>
        <strain evidence="7 8">FH2-B-D1</strain>
    </source>
</reference>
<evidence type="ECO:0000259" key="5">
    <source>
        <dbReference type="PROSITE" id="PS51063"/>
    </source>
</evidence>
<dbReference type="InterPro" id="IPR036390">
    <property type="entry name" value="WH_DNA-bd_sf"/>
</dbReference>
<dbReference type="SUPFAM" id="SSF51206">
    <property type="entry name" value="cAMP-binding domain-like"/>
    <property type="match status" value="1"/>
</dbReference>
<sequence>MRITYPIRKSIRNKHWTEIQKKFRNEIESLALRKVYQKSDRVYNAKDPYLGFYEVVSGIFKVYSLNPEGKEMILKIFYPGEFIATQLIFQTEEPCVYPLFCETLYGGELNHFPKKEFKSFLFKNIDALFHFSALAIEHVGYFRSKVLENQLYSVKERILIFLKESGATEGFILLPITKQQLASLLGTTPESISRSFRVLLEESVIEELDNGYRIPSHKPFSPRGITSEETPSLSKIESRGETYTANVRRNSGL</sequence>
<dbReference type="CDD" id="cd00038">
    <property type="entry name" value="CAP_ED"/>
    <property type="match status" value="1"/>
</dbReference>